<proteinExistence type="predicted"/>
<dbReference type="EMBL" id="BAABIE010000009">
    <property type="protein sequence ID" value="GAA4750486.1"/>
    <property type="molecule type" value="Genomic_DNA"/>
</dbReference>
<keyword evidence="1" id="KW-0732">Signal</keyword>
<name>A0ABP8Z9T4_9ACTN</name>
<reference evidence="3" key="1">
    <citation type="journal article" date="2019" name="Int. J. Syst. Evol. Microbiol.">
        <title>The Global Catalogue of Microorganisms (GCM) 10K type strain sequencing project: providing services to taxonomists for standard genome sequencing and annotation.</title>
        <authorList>
            <consortium name="The Broad Institute Genomics Platform"/>
            <consortium name="The Broad Institute Genome Sequencing Center for Infectious Disease"/>
            <person name="Wu L."/>
            <person name="Ma J."/>
        </authorList>
    </citation>
    <scope>NUCLEOTIDE SEQUENCE [LARGE SCALE GENOMIC DNA]</scope>
    <source>
        <strain evidence="3">JCM 18077</strain>
    </source>
</reference>
<feature type="chain" id="PRO_5045947457" description="DUF732 domain-containing protein" evidence="1">
    <location>
        <begin position="41"/>
        <end position="157"/>
    </location>
</feature>
<evidence type="ECO:0008006" key="4">
    <source>
        <dbReference type="Google" id="ProtNLM"/>
    </source>
</evidence>
<protein>
    <recommendedName>
        <fullName evidence="4">DUF732 domain-containing protein</fullName>
    </recommendedName>
</protein>
<comment type="caution">
    <text evidence="2">The sequence shown here is derived from an EMBL/GenBank/DDBJ whole genome shotgun (WGS) entry which is preliminary data.</text>
</comment>
<accession>A0ABP8Z9T4</accession>
<organism evidence="2 3">
    <name type="scientific">Gordonia alkaliphila</name>
    <dbReference type="NCBI Taxonomy" id="1053547"/>
    <lineage>
        <taxon>Bacteria</taxon>
        <taxon>Bacillati</taxon>
        <taxon>Actinomycetota</taxon>
        <taxon>Actinomycetes</taxon>
        <taxon>Mycobacteriales</taxon>
        <taxon>Gordoniaceae</taxon>
        <taxon>Gordonia</taxon>
    </lineage>
</organism>
<sequence length="157" mass="16356">MIDERRVSAMGGKVAVARWFTGVLVAAAAATSLAASPALAAPDPVAPTAPMIADTDDTVEPAAPMPVPTGAFGYLATRSATLWLADRHPDDVVRSLPVPPALRPSNDALAAQFERELDAAVRTPGACVQIIIDPQTGSGNLFDYGIWSVEKQYCPAS</sequence>
<evidence type="ECO:0000313" key="3">
    <source>
        <dbReference type="Proteomes" id="UP001500822"/>
    </source>
</evidence>
<keyword evidence="3" id="KW-1185">Reference proteome</keyword>
<feature type="signal peptide" evidence="1">
    <location>
        <begin position="1"/>
        <end position="40"/>
    </location>
</feature>
<gene>
    <name evidence="2" type="ORF">GCM10023217_21200</name>
</gene>
<evidence type="ECO:0000313" key="2">
    <source>
        <dbReference type="EMBL" id="GAA4750486.1"/>
    </source>
</evidence>
<evidence type="ECO:0000256" key="1">
    <source>
        <dbReference type="SAM" id="SignalP"/>
    </source>
</evidence>
<dbReference type="Proteomes" id="UP001500822">
    <property type="component" value="Unassembled WGS sequence"/>
</dbReference>
<dbReference type="RefSeq" id="WP_345313481.1">
    <property type="nucleotide sequence ID" value="NZ_BAABIE010000009.1"/>
</dbReference>